<dbReference type="Proteomes" id="UP000221743">
    <property type="component" value="Segment"/>
</dbReference>
<sequence length="563" mass="59854">MAEKVLPYDRSVVPQETPWDCGPAATQVVLNSRGIIVSESDLIREIGTTVNGTDYVGLITDRSLKRRLPDAKYTSVYIENDPPTAAQRDALWRNVVRSIDAGYGVVVNWVAPPSNYPRGVKGSVSPRYSGGTVYHYVACMGYDDNPALRAVWIADSGFQPQGYWISFDQLASLIPPKGYAYADAAPVGGGPAPSGPDPVDVLSQAMGGRLSRERYAALLPAVAQALAECQCGTVERVAMWCAQIGHESGGLYYMEEIADGSAYEGRTDLGNTQPGDGKRFKGRGPIQITGRSNYTRLSQWAFDKGLVPSPTFFVDDPAQLASDRYGFLGVVWYWTVARPQINSMCDANDLDGVTRAINGGLNGIDDRRARWDRCRAMGAALLAITTTQEDDPLSALSADEQRELLSLLRILASNRFVSRSPLRHLGEGPVETVAGFALNTDGNQHVLLVHDLAKAGDPDALALLREVASAEGNSRYPDRQADAKLAKRLLADVDASKAPAQPSTPTTPTTPSEPSAPTSPVKASCALSAAGCVVADATSGGGCALSTDGTGKCVVAAATEDGK</sequence>
<dbReference type="RefSeq" id="YP_009951114.1">
    <property type="nucleotide sequence ID" value="NC_051598.1"/>
</dbReference>
<gene>
    <name evidence="3" type="primary">28</name>
    <name evidence="3" type="ORF">SEA_FINDLEY_28</name>
</gene>
<dbReference type="GO" id="GO:0006508">
    <property type="term" value="P:proteolysis"/>
    <property type="evidence" value="ECO:0007669"/>
    <property type="project" value="UniProtKB-KW"/>
</dbReference>
<evidence type="ECO:0000256" key="1">
    <source>
        <dbReference type="SAM" id="MobiDB-lite"/>
    </source>
</evidence>
<feature type="region of interest" description="Disordered" evidence="1">
    <location>
        <begin position="493"/>
        <end position="521"/>
    </location>
</feature>
<dbReference type="Pfam" id="PF13529">
    <property type="entry name" value="Peptidase_C39_2"/>
    <property type="match status" value="1"/>
</dbReference>
<dbReference type="Gene3D" id="3.90.70.10">
    <property type="entry name" value="Cysteine proteinases"/>
    <property type="match status" value="1"/>
</dbReference>
<evidence type="ECO:0000313" key="4">
    <source>
        <dbReference type="Proteomes" id="UP000221743"/>
    </source>
</evidence>
<dbReference type="InterPro" id="IPR023346">
    <property type="entry name" value="Lysozyme-like_dom_sf"/>
</dbReference>
<dbReference type="InterPro" id="IPR052354">
    <property type="entry name" value="Cell_Wall_Dynamics_Protein"/>
</dbReference>
<feature type="compositionally biased region" description="Low complexity" evidence="1">
    <location>
        <begin position="496"/>
        <end position="520"/>
    </location>
</feature>
<dbReference type="SUPFAM" id="SSF53955">
    <property type="entry name" value="Lysozyme-like"/>
    <property type="match status" value="1"/>
</dbReference>
<dbReference type="GO" id="GO:0008233">
    <property type="term" value="F:peptidase activity"/>
    <property type="evidence" value="ECO:0007669"/>
    <property type="project" value="UniProtKB-KW"/>
</dbReference>
<dbReference type="EMBL" id="MF140411">
    <property type="protein sequence ID" value="ASR86768.1"/>
    <property type="molecule type" value="Genomic_DNA"/>
</dbReference>
<reference evidence="3 4" key="1">
    <citation type="submission" date="2017-05" db="EMBL/GenBank/DDBJ databases">
        <authorList>
            <person name="Bazemore A."/>
            <person name="Burrell P."/>
            <person name="Elliott A."/>
            <person name="Findley P."/>
            <person name="Park P.J."/>
            <person name="Piasecki P."/>
            <person name="Ryoo H.S."/>
            <person name="Shields M."/>
            <person name="Washington J.M."/>
            <person name="Yun M."/>
            <person name="Stoner T.H."/>
            <person name="Garlena R.A."/>
            <person name="Russell D.A."/>
            <person name="Pope W.H."/>
            <person name="Jacobs-Sera D."/>
            <person name="Hatfull G.F."/>
        </authorList>
    </citation>
    <scope>NUCLEOTIDE SEQUENCE [LARGE SCALE GENOMIC DNA]</scope>
</reference>
<accession>A0A222ZQH1</accession>
<keyword evidence="4" id="KW-1185">Reference proteome</keyword>
<keyword evidence="3" id="KW-0645">Protease</keyword>
<protein>
    <submittedName>
        <fullName evidence="3">Lysin A, protease C39 domain</fullName>
    </submittedName>
</protein>
<name>A0A222ZQH1_9CAUD</name>
<dbReference type="GeneID" id="60322543"/>
<dbReference type="PANTHER" id="PTHR34408:SF1">
    <property type="entry name" value="GLYCOSYL HYDROLASE FAMILY 19 DOMAIN-CONTAINING PROTEIN HI_1415"/>
    <property type="match status" value="1"/>
</dbReference>
<dbReference type="KEGG" id="vg:60322543"/>
<dbReference type="InterPro" id="IPR039564">
    <property type="entry name" value="Peptidase_C39-like"/>
</dbReference>
<organism evidence="3 4">
    <name type="scientific">Mycobacterium phage Findley</name>
    <dbReference type="NCBI Taxonomy" id="2015882"/>
    <lineage>
        <taxon>Viruses</taxon>
        <taxon>Duplodnaviria</taxon>
        <taxon>Heunggongvirae</taxon>
        <taxon>Uroviricota</taxon>
        <taxon>Caudoviricetes</taxon>
        <taxon>Weiservirinae</taxon>
        <taxon>Timquatrovirus</taxon>
        <taxon>Timquatrovirus findley</taxon>
    </lineage>
</organism>
<proteinExistence type="predicted"/>
<dbReference type="Gene3D" id="1.10.530.10">
    <property type="match status" value="1"/>
</dbReference>
<evidence type="ECO:0000259" key="2">
    <source>
        <dbReference type="Pfam" id="PF13529"/>
    </source>
</evidence>
<dbReference type="PANTHER" id="PTHR34408">
    <property type="entry name" value="FAMILY PROTEIN, PUTATIVE-RELATED"/>
    <property type="match status" value="1"/>
</dbReference>
<feature type="domain" description="Peptidase C39-like" evidence="2">
    <location>
        <begin position="14"/>
        <end position="156"/>
    </location>
</feature>
<keyword evidence="3" id="KW-0378">Hydrolase</keyword>
<evidence type="ECO:0000313" key="3">
    <source>
        <dbReference type="EMBL" id="ASR86768.1"/>
    </source>
</evidence>